<dbReference type="EMBL" id="JAYGOJ010000014">
    <property type="protein sequence ID" value="MEA9435136.1"/>
    <property type="molecule type" value="Genomic_DNA"/>
</dbReference>
<protein>
    <recommendedName>
        <fullName evidence="3">Flagellar protein FliT</fullName>
    </recommendedName>
</protein>
<organism evidence="1 2">
    <name type="scientific">Aeromonas caviae</name>
    <name type="common">Aeromonas punctata</name>
    <dbReference type="NCBI Taxonomy" id="648"/>
    <lineage>
        <taxon>Bacteria</taxon>
        <taxon>Pseudomonadati</taxon>
        <taxon>Pseudomonadota</taxon>
        <taxon>Gammaproteobacteria</taxon>
        <taxon>Aeromonadales</taxon>
        <taxon>Aeromonadaceae</taxon>
        <taxon>Aeromonas</taxon>
    </lineage>
</organism>
<proteinExistence type="predicted"/>
<sequence length="102" mass="11461">MLEEALDENARLMETLLRQQQYDDALQCMDDRLVLIDKLVTLASGEAEEQQAVAALAVRLSVQEEAMKNLAATHHHAIFEQLTLFGRASKAGQAYRVNSKEF</sequence>
<gene>
    <name evidence="1" type="ORF">VCX44_04700</name>
</gene>
<dbReference type="Proteomes" id="UP001304847">
    <property type="component" value="Unassembled WGS sequence"/>
</dbReference>
<evidence type="ECO:0000313" key="1">
    <source>
        <dbReference type="EMBL" id="MEA9435136.1"/>
    </source>
</evidence>
<reference evidence="1 2" key="1">
    <citation type="submission" date="2023-12" db="EMBL/GenBank/DDBJ databases">
        <title>Characterization of antibiotic resistance in Aeromonas spp. in hospital effluent.</title>
        <authorList>
            <person name="Negoseki B.R.S."/>
            <person name="Krul D."/>
            <person name="Siqueira A.C."/>
            <person name="Almeida M."/>
            <person name="Mesa D."/>
            <person name="Conte D."/>
            <person name="Dalla-Costa L.M."/>
        </authorList>
    </citation>
    <scope>NUCLEOTIDE SEQUENCE [LARGE SCALE GENOMIC DNA]</scope>
    <source>
        <strain evidence="1 2">36v</strain>
    </source>
</reference>
<comment type="caution">
    <text evidence="1">The sequence shown here is derived from an EMBL/GenBank/DDBJ whole genome shotgun (WGS) entry which is preliminary data.</text>
</comment>
<dbReference type="RefSeq" id="WP_234932886.1">
    <property type="nucleotide sequence ID" value="NZ_CAWOQO010000142.1"/>
</dbReference>
<accession>A0ABU5W4I2</accession>
<evidence type="ECO:0000313" key="2">
    <source>
        <dbReference type="Proteomes" id="UP001304847"/>
    </source>
</evidence>
<keyword evidence="2" id="KW-1185">Reference proteome</keyword>
<name>A0ABU5W4I2_AERCA</name>
<evidence type="ECO:0008006" key="3">
    <source>
        <dbReference type="Google" id="ProtNLM"/>
    </source>
</evidence>